<dbReference type="InterPro" id="IPR044831">
    <property type="entry name" value="Ccp1-like"/>
</dbReference>
<dbReference type="Gene3D" id="1.10.420.10">
    <property type="entry name" value="Peroxidase, domain 2"/>
    <property type="match status" value="1"/>
</dbReference>
<feature type="chain" id="PRO_5034432806" description="Peroxidase" evidence="10">
    <location>
        <begin position="23"/>
        <end position="327"/>
    </location>
</feature>
<name>A0A8H6RDB8_9PEZI</name>
<comment type="catalytic activity">
    <reaction evidence="1">
        <text>2 a phenolic donor + H2O2 = 2 a phenolic radical donor + 2 H2O</text>
        <dbReference type="Rhea" id="RHEA:56136"/>
        <dbReference type="ChEBI" id="CHEBI:15377"/>
        <dbReference type="ChEBI" id="CHEBI:16240"/>
        <dbReference type="ChEBI" id="CHEBI:139520"/>
        <dbReference type="ChEBI" id="CHEBI:139521"/>
        <dbReference type="EC" id="1.11.1.7"/>
    </reaction>
</comment>
<accession>A0A8H6RDB8</accession>
<reference evidence="12" key="1">
    <citation type="submission" date="2020-04" db="EMBL/GenBank/DDBJ databases">
        <title>Draft genome resource of the tomato pathogen Pseudocercospora fuligena.</title>
        <authorList>
            <person name="Zaccaron A."/>
        </authorList>
    </citation>
    <scope>NUCLEOTIDE SEQUENCE</scope>
    <source>
        <strain evidence="12">PF001</strain>
    </source>
</reference>
<protein>
    <recommendedName>
        <fullName evidence="10">Peroxidase</fullName>
        <ecNumber evidence="10">1.11.1.-</ecNumber>
    </recommendedName>
</protein>
<dbReference type="GO" id="GO:0046872">
    <property type="term" value="F:metal ion binding"/>
    <property type="evidence" value="ECO:0007669"/>
    <property type="project" value="UniProtKB-UniRule"/>
</dbReference>
<dbReference type="InterPro" id="IPR000823">
    <property type="entry name" value="Peroxidase_pln"/>
</dbReference>
<keyword evidence="5" id="KW-0349">Heme</keyword>
<dbReference type="PROSITE" id="PS50873">
    <property type="entry name" value="PEROXIDASE_4"/>
    <property type="match status" value="1"/>
</dbReference>
<comment type="cofactor">
    <cofactor evidence="3">
        <name>heme b</name>
        <dbReference type="ChEBI" id="CHEBI:60344"/>
    </cofactor>
</comment>
<feature type="domain" description="Plant heme peroxidase family profile" evidence="11">
    <location>
        <begin position="55"/>
        <end position="326"/>
    </location>
</feature>
<dbReference type="SUPFAM" id="SSF48113">
    <property type="entry name" value="Heme-dependent peroxidases"/>
    <property type="match status" value="1"/>
</dbReference>
<dbReference type="PROSITE" id="PS00435">
    <property type="entry name" value="PEROXIDASE_1"/>
    <property type="match status" value="1"/>
</dbReference>
<keyword evidence="8" id="KW-0408">Iron</keyword>
<evidence type="ECO:0000256" key="8">
    <source>
        <dbReference type="ARBA" id="ARBA00023004"/>
    </source>
</evidence>
<dbReference type="Proteomes" id="UP000660729">
    <property type="component" value="Unassembled WGS sequence"/>
</dbReference>
<evidence type="ECO:0000256" key="5">
    <source>
        <dbReference type="ARBA" id="ARBA00022617"/>
    </source>
</evidence>
<keyword evidence="10" id="KW-0732">Signal</keyword>
<gene>
    <name evidence="12" type="ORF">HII31_10856</name>
</gene>
<dbReference type="InterPro" id="IPR010255">
    <property type="entry name" value="Haem_peroxidase_sf"/>
</dbReference>
<dbReference type="Pfam" id="PF00141">
    <property type="entry name" value="peroxidase"/>
    <property type="match status" value="1"/>
</dbReference>
<dbReference type="InterPro" id="IPR002016">
    <property type="entry name" value="Haem_peroxidase"/>
</dbReference>
<dbReference type="GO" id="GO:0042744">
    <property type="term" value="P:hydrogen peroxide catabolic process"/>
    <property type="evidence" value="ECO:0007669"/>
    <property type="project" value="TreeGrafter"/>
</dbReference>
<evidence type="ECO:0000313" key="12">
    <source>
        <dbReference type="EMBL" id="KAF7187956.1"/>
    </source>
</evidence>
<dbReference type="EC" id="1.11.1.-" evidence="10"/>
<dbReference type="GO" id="GO:0140825">
    <property type="term" value="F:lactoperoxidase activity"/>
    <property type="evidence" value="ECO:0007669"/>
    <property type="project" value="UniProtKB-EC"/>
</dbReference>
<dbReference type="GO" id="GO:0000302">
    <property type="term" value="P:response to reactive oxygen species"/>
    <property type="evidence" value="ECO:0007669"/>
    <property type="project" value="TreeGrafter"/>
</dbReference>
<dbReference type="PRINTS" id="PR00461">
    <property type="entry name" value="PLPEROXIDASE"/>
</dbReference>
<sequence>MAFKSFSFVIAALLLADKLCGAGPVSCKDNPTTSSSFSIPVSTSGAHPAKTSAASPSSCPQIWSTVAEDLRRSFSGCNDLARSAIRFAFHDAAGYSIKNPVLAPASGGADGSLLLNDEEISRGDNAPMKQNYRDLFLLPKYNAYKSRGVSAADLVQFAGSMGVKSCRGGPTVKTVVGRNDSSKASPDGLLPQAFGKGSDYNTLVQLWEDKTINPRELAALMGAHTVSVSFTEERNGIPFGGSQDSDPTVWDNHYFSQTQSRTRGVYSFASDINLSDATTECGKAFTAFANDQATWTSDFTAAMYKLSVLGIPQSMVDSFVDCTSLIS</sequence>
<keyword evidence="7 10" id="KW-0560">Oxidoreductase</keyword>
<evidence type="ECO:0000313" key="13">
    <source>
        <dbReference type="Proteomes" id="UP000660729"/>
    </source>
</evidence>
<evidence type="ECO:0000256" key="4">
    <source>
        <dbReference type="ARBA" id="ARBA00022559"/>
    </source>
</evidence>
<comment type="similarity">
    <text evidence="9">Belongs to the peroxidase family.</text>
</comment>
<dbReference type="OrthoDB" id="2113341at2759"/>
<dbReference type="EMBL" id="JABCIY010000219">
    <property type="protein sequence ID" value="KAF7187956.1"/>
    <property type="molecule type" value="Genomic_DNA"/>
</dbReference>
<dbReference type="AlphaFoldDB" id="A0A8H6RDB8"/>
<keyword evidence="6" id="KW-0479">Metal-binding</keyword>
<evidence type="ECO:0000256" key="1">
    <source>
        <dbReference type="ARBA" id="ARBA00000189"/>
    </source>
</evidence>
<feature type="signal peptide" evidence="10">
    <location>
        <begin position="1"/>
        <end position="22"/>
    </location>
</feature>
<dbReference type="Gene3D" id="1.10.520.10">
    <property type="match status" value="1"/>
</dbReference>
<evidence type="ECO:0000256" key="9">
    <source>
        <dbReference type="RuleBase" id="RU004241"/>
    </source>
</evidence>
<dbReference type="PANTHER" id="PTHR31356:SF66">
    <property type="entry name" value="CATALASE-PEROXIDASE"/>
    <property type="match status" value="1"/>
</dbReference>
<evidence type="ECO:0000256" key="3">
    <source>
        <dbReference type="ARBA" id="ARBA00001970"/>
    </source>
</evidence>
<dbReference type="PANTHER" id="PTHR31356">
    <property type="entry name" value="THYLAKOID LUMENAL 29 KDA PROTEIN, CHLOROPLASTIC-RELATED"/>
    <property type="match status" value="1"/>
</dbReference>
<evidence type="ECO:0000256" key="6">
    <source>
        <dbReference type="ARBA" id="ARBA00022723"/>
    </source>
</evidence>
<evidence type="ECO:0000256" key="7">
    <source>
        <dbReference type="ARBA" id="ARBA00023002"/>
    </source>
</evidence>
<keyword evidence="4 10" id="KW-0575">Peroxidase</keyword>
<proteinExistence type="inferred from homology"/>
<dbReference type="PRINTS" id="PR00458">
    <property type="entry name" value="PEROXIDASE"/>
</dbReference>
<organism evidence="12 13">
    <name type="scientific">Pseudocercospora fuligena</name>
    <dbReference type="NCBI Taxonomy" id="685502"/>
    <lineage>
        <taxon>Eukaryota</taxon>
        <taxon>Fungi</taxon>
        <taxon>Dikarya</taxon>
        <taxon>Ascomycota</taxon>
        <taxon>Pezizomycotina</taxon>
        <taxon>Dothideomycetes</taxon>
        <taxon>Dothideomycetidae</taxon>
        <taxon>Mycosphaerellales</taxon>
        <taxon>Mycosphaerellaceae</taxon>
        <taxon>Pseudocercospora</taxon>
    </lineage>
</organism>
<evidence type="ECO:0000259" key="11">
    <source>
        <dbReference type="PROSITE" id="PS50873"/>
    </source>
</evidence>
<dbReference type="GO" id="GO:0020037">
    <property type="term" value="F:heme binding"/>
    <property type="evidence" value="ECO:0007669"/>
    <property type="project" value="UniProtKB-UniRule"/>
</dbReference>
<comment type="cofactor">
    <cofactor evidence="2">
        <name>Ca(2+)</name>
        <dbReference type="ChEBI" id="CHEBI:29108"/>
    </cofactor>
</comment>
<dbReference type="InterPro" id="IPR019793">
    <property type="entry name" value="Peroxidases_heam-ligand_BS"/>
</dbReference>
<evidence type="ECO:0000256" key="10">
    <source>
        <dbReference type="RuleBase" id="RU363051"/>
    </source>
</evidence>
<evidence type="ECO:0000256" key="2">
    <source>
        <dbReference type="ARBA" id="ARBA00001913"/>
    </source>
</evidence>
<dbReference type="GO" id="GO:0034599">
    <property type="term" value="P:cellular response to oxidative stress"/>
    <property type="evidence" value="ECO:0007669"/>
    <property type="project" value="InterPro"/>
</dbReference>
<keyword evidence="13" id="KW-1185">Reference proteome</keyword>
<comment type="caution">
    <text evidence="12">The sequence shown here is derived from an EMBL/GenBank/DDBJ whole genome shotgun (WGS) entry which is preliminary data.</text>
</comment>